<dbReference type="RefSeq" id="XP_723617.1">
    <property type="nucleotide sequence ID" value="XM_718524.1"/>
</dbReference>
<dbReference type="VEuPathDB" id="PlasmoDB:PYYM_1458700"/>
<gene>
    <name evidence="2" type="ORF">PY17X_1457200</name>
    <name evidence="1" type="ORF">PYYM_1458700</name>
</gene>
<dbReference type="AlphaFoldDB" id="A0A077YDS9"/>
<reference evidence="2" key="2">
    <citation type="submission" date="2014-05" db="EMBL/GenBank/DDBJ databases">
        <authorList>
            <person name="Aslett M.A."/>
            <person name="De Silva N."/>
        </authorList>
    </citation>
    <scope>NUCLEOTIDE SEQUENCE</scope>
    <source>
        <strain evidence="2">17X</strain>
    </source>
</reference>
<dbReference type="Proteomes" id="UP000072904">
    <property type="component" value="Chromosome 14"/>
</dbReference>
<dbReference type="GeneID" id="3431725"/>
<organism evidence="1 4">
    <name type="scientific">Plasmodium yoelii</name>
    <dbReference type="NCBI Taxonomy" id="5861"/>
    <lineage>
        <taxon>Eukaryota</taxon>
        <taxon>Sar</taxon>
        <taxon>Alveolata</taxon>
        <taxon>Apicomplexa</taxon>
        <taxon>Aconoidasida</taxon>
        <taxon>Haemosporida</taxon>
        <taxon>Plasmodiidae</taxon>
        <taxon>Plasmodium</taxon>
        <taxon>Plasmodium (Vinckeia)</taxon>
    </lineage>
</organism>
<evidence type="ECO:0000313" key="1">
    <source>
        <dbReference type="EMBL" id="CDU20916.1"/>
    </source>
</evidence>
<protein>
    <submittedName>
        <fullName evidence="2">Ribosome-binding factor A, putative</fullName>
    </submittedName>
</protein>
<dbReference type="SUPFAM" id="SSF89919">
    <property type="entry name" value="Ribosome-binding factor A, RbfA"/>
    <property type="match status" value="1"/>
</dbReference>
<reference evidence="2" key="4">
    <citation type="submission" date="2019-05" db="EMBL/GenBank/DDBJ databases">
        <authorList>
            <consortium name="Pathogen Informatics"/>
        </authorList>
    </citation>
    <scope>NUCLEOTIDE SEQUENCE</scope>
    <source>
        <strain evidence="2">17X</strain>
    </source>
</reference>
<dbReference type="Gene3D" id="3.30.300.20">
    <property type="match status" value="1"/>
</dbReference>
<reference evidence="1" key="3">
    <citation type="submission" date="2014-05" db="EMBL/GenBank/DDBJ databases">
        <authorList>
            <person name="Aslett A.Martin."/>
            <person name="De Silva Nishadi"/>
        </authorList>
    </citation>
    <scope>NUCLEOTIDE SEQUENCE</scope>
    <source>
        <strain evidence="1">YM</strain>
    </source>
</reference>
<dbReference type="InterPro" id="IPR000238">
    <property type="entry name" value="RbfA"/>
</dbReference>
<dbReference type="VEuPathDB" id="PlasmoDB:PY03465"/>
<name>A0A077YDS9_PLAYE</name>
<dbReference type="InterPro" id="IPR023799">
    <property type="entry name" value="RbfA_dom_sf"/>
</dbReference>
<sequence length="553" mass="66009">MRLLQVERLVLNLTKGKGFFFSTFRKRTKNEKYDDLETKHLYWSINNLKKEYLNEDNDNFLKDIENLKIEEDISDIVGIKNSIPENSEINEQTEKYLLKQGDKNSIEKDQLKEINKIFNPSLKVLTCKENDYSQDLDNLMLQKALHNNMKINKIGEINEPYKNGSSFVESNNNDNVKNPKYDNNFMSKKMEKLKRKENCGNNNEINDDFHFNKCDNNVLGKNEKTENSDISKNEEENYNFEIENNKKDNSIFDYESLKGKSLYQDLTHDEYEYVNKLYLKKCDVDRKIRWFKMSNILNPIKEAKSIINSLKLSKDEEKEAKKQQKEGYLNGIDPENEFPFKENIKPYYEDDGMFGHKIQKICEQNKYDEIVSRIRMKIRKEKLENSKIIKEKIPNVARHILDPIKYHVNRRKIRVEKLLHTHLEQLLNCNNSYFKFYLLKGLHISIHHLEMKSNRSLCKIVYSLLNKDVTHEMIQEKLDKVAFILRKLLARKLQLGYTPPLKFVPLKDQQETNIKNIQYYKLYAKYNYPQHITNNRETNQKMIDFYNQDISGF</sequence>
<dbReference type="EMBL" id="LK934642">
    <property type="protein sequence ID" value="CDU20916.1"/>
    <property type="molecule type" value="Genomic_DNA"/>
</dbReference>
<dbReference type="Pfam" id="PF02033">
    <property type="entry name" value="RBFA"/>
    <property type="match status" value="1"/>
</dbReference>
<evidence type="ECO:0000313" key="4">
    <source>
        <dbReference type="Proteomes" id="UP000072904"/>
    </source>
</evidence>
<dbReference type="OMA" id="IRWFKMS"/>
<dbReference type="VEuPathDB" id="PlasmoDB:PY17X_1457200"/>
<reference evidence="3 4" key="1">
    <citation type="journal article" date="2014" name="BMC Biol.">
        <title>A comprehensive evaluation of rodent malaria parasite genomes and gene expression.</title>
        <authorList>
            <person name="Otto T.D."/>
            <person name="Bohme U."/>
            <person name="Jackson A.P."/>
            <person name="Hunt M."/>
            <person name="Franke-Fayard B."/>
            <person name="Hoeijmakers W.A."/>
            <person name="Religa A.A."/>
            <person name="Robertson L."/>
            <person name="Sanders M."/>
            <person name="Ogun S.A."/>
            <person name="Cunningham D."/>
            <person name="Erhart A."/>
            <person name="Billker O."/>
            <person name="Khan S.M."/>
            <person name="Stunnenberg H.G."/>
            <person name="Langhorne J."/>
            <person name="Holder A.A."/>
            <person name="Waters A.P."/>
            <person name="Newbold C.I."/>
            <person name="Pain A."/>
            <person name="Berriman M."/>
            <person name="Janse C.J."/>
        </authorList>
    </citation>
    <scope>NUCLEOTIDE SEQUENCE [LARGE SCALE GENOMIC DNA]</scope>
    <source>
        <strain evidence="2 3">17X</strain>
        <strain evidence="1 4">YM</strain>
    </source>
</reference>
<dbReference type="GO" id="GO:0006364">
    <property type="term" value="P:rRNA processing"/>
    <property type="evidence" value="ECO:0007669"/>
    <property type="project" value="InterPro"/>
</dbReference>
<dbReference type="VEuPathDB" id="PlasmoDB:Py17XNL_001401399"/>
<evidence type="ECO:0000313" key="2">
    <source>
        <dbReference type="EMBL" id="VTZ81882.1"/>
    </source>
</evidence>
<dbReference type="Proteomes" id="UP000072874">
    <property type="component" value="Chromosome 14"/>
</dbReference>
<dbReference type="KEGG" id="pyo:PY17X_1457200"/>
<dbReference type="EMBL" id="LM993668">
    <property type="protein sequence ID" value="VTZ81882.1"/>
    <property type="molecule type" value="Genomic_DNA"/>
</dbReference>
<dbReference type="OrthoDB" id="418445at2759"/>
<accession>A0A077YDS9</accession>
<dbReference type="InterPro" id="IPR015946">
    <property type="entry name" value="KH_dom-like_a/b"/>
</dbReference>
<proteinExistence type="predicted"/>
<evidence type="ECO:0000313" key="3">
    <source>
        <dbReference type="Proteomes" id="UP000072874"/>
    </source>
</evidence>